<proteinExistence type="predicted"/>
<evidence type="ECO:0000313" key="2">
    <source>
        <dbReference type="Proteomes" id="UP000499080"/>
    </source>
</evidence>
<reference evidence="1 2" key="1">
    <citation type="journal article" date="2019" name="Sci. Rep.">
        <title>Orb-weaving spider Araneus ventricosus genome elucidates the spidroin gene catalogue.</title>
        <authorList>
            <person name="Kono N."/>
            <person name="Nakamura H."/>
            <person name="Ohtoshi R."/>
            <person name="Moran D.A.P."/>
            <person name="Shinohara A."/>
            <person name="Yoshida Y."/>
            <person name="Fujiwara M."/>
            <person name="Mori M."/>
            <person name="Tomita M."/>
            <person name="Arakawa K."/>
        </authorList>
    </citation>
    <scope>NUCLEOTIDE SEQUENCE [LARGE SCALE GENOMIC DNA]</scope>
</reference>
<dbReference type="Proteomes" id="UP000499080">
    <property type="component" value="Unassembled WGS sequence"/>
</dbReference>
<dbReference type="EMBL" id="BGPR01012083">
    <property type="protein sequence ID" value="GBN54470.1"/>
    <property type="molecule type" value="Genomic_DNA"/>
</dbReference>
<dbReference type="AlphaFoldDB" id="A0A4Y2PV81"/>
<keyword evidence="2" id="KW-1185">Reference proteome</keyword>
<gene>
    <name evidence="1" type="ORF">AVEN_185340_1</name>
</gene>
<organism evidence="1 2">
    <name type="scientific">Araneus ventricosus</name>
    <name type="common">Orbweaver spider</name>
    <name type="synonym">Epeira ventricosa</name>
    <dbReference type="NCBI Taxonomy" id="182803"/>
    <lineage>
        <taxon>Eukaryota</taxon>
        <taxon>Metazoa</taxon>
        <taxon>Ecdysozoa</taxon>
        <taxon>Arthropoda</taxon>
        <taxon>Chelicerata</taxon>
        <taxon>Arachnida</taxon>
        <taxon>Araneae</taxon>
        <taxon>Araneomorphae</taxon>
        <taxon>Entelegynae</taxon>
        <taxon>Araneoidea</taxon>
        <taxon>Araneidae</taxon>
        <taxon>Araneus</taxon>
    </lineage>
</organism>
<evidence type="ECO:0008006" key="3">
    <source>
        <dbReference type="Google" id="ProtNLM"/>
    </source>
</evidence>
<dbReference type="OrthoDB" id="8368170at2759"/>
<evidence type="ECO:0000313" key="1">
    <source>
        <dbReference type="EMBL" id="GBN54470.1"/>
    </source>
</evidence>
<name>A0A4Y2PV81_ARAVE</name>
<protein>
    <recommendedName>
        <fullName evidence="3">Jerky-like</fullName>
    </recommendedName>
</protein>
<sequence>MAISKSSYDPKIIHKIIVRKRREGESQQTENSPTNGELFEIMNGIEGCEEVLEEDIFEWLDIENQHPSFHILNDEEIIQGVDPSSDINDANDEDQDFEDLKTISHIEGVQALTTALKYLERRNDITPIDLLLLKNWRDWAAIDRNSGLLQQKIIDYFKK</sequence>
<accession>A0A4Y2PV81</accession>
<comment type="caution">
    <text evidence="1">The sequence shown here is derived from an EMBL/GenBank/DDBJ whole genome shotgun (WGS) entry which is preliminary data.</text>
</comment>